<sequence length="469" mass="53244">MEVPPDTEIRKLASGQICQLVQILEQDNDWKKLMNEIRKDCFNLEDQERKYNILEMSLIEKASQQYKRQCSEIFLDEWGTSGRRRPTVQLLRQYLEKANLKRAMTYVAEKLLGETVDEEPVPCLHEPPDVTDPSFPFTYVDTDFVSSSSSSNMDFSIHKKDTVSVGQSNGDSVMTRKSKYSYSDVTRIPYHILENITNGFNEGLKVGSGAFGSVYRSKVNGLDLAIKKLSKNETEHFEQEVIVLLTGVMHKNLLPPLAISDDYGLCLVYKFMPNGSLEDRLAMKDSKLQPLTWKKRVSVAMDICEGLKYLHEQLKPIVHRDIKSSNILLDENDDAKIGDFGLVRIKNDPKTINTETVRGTDAYMAPEALHGVISLKMDVFSFGMILLELLTGLPILGPTTGHLMYYLDEETDPSEGIEPHLDTAAGQWDVNIAIELNDLAWKCLNKRLKDRPTTFDVHTVLKKLYLIVN</sequence>
<dbReference type="PROSITE" id="PS00107">
    <property type="entry name" value="PROTEIN_KINASE_ATP"/>
    <property type="match status" value="1"/>
</dbReference>
<dbReference type="InterPro" id="IPR017441">
    <property type="entry name" value="Protein_kinase_ATP_BS"/>
</dbReference>
<dbReference type="PROSITE" id="PS00108">
    <property type="entry name" value="PROTEIN_KINASE_ST"/>
    <property type="match status" value="1"/>
</dbReference>
<evidence type="ECO:0000256" key="10">
    <source>
        <dbReference type="ARBA" id="ARBA00048679"/>
    </source>
</evidence>
<name>A0AAN9TXW3_9HEMI</name>
<dbReference type="AlphaFoldDB" id="A0AAN9TXW3"/>
<evidence type="ECO:0000256" key="5">
    <source>
        <dbReference type="ARBA" id="ARBA00022741"/>
    </source>
</evidence>
<keyword evidence="4" id="KW-0808">Transferase</keyword>
<dbReference type="InterPro" id="IPR029397">
    <property type="entry name" value="Tube_Death"/>
</dbReference>
<dbReference type="PANTHER" id="PTHR45647">
    <property type="entry name" value="OS02G0152300 PROTEIN"/>
    <property type="match status" value="1"/>
</dbReference>
<evidence type="ECO:0000256" key="3">
    <source>
        <dbReference type="ARBA" id="ARBA00022527"/>
    </source>
</evidence>
<evidence type="ECO:0000256" key="9">
    <source>
        <dbReference type="ARBA" id="ARBA00047899"/>
    </source>
</evidence>
<evidence type="ECO:0000256" key="2">
    <source>
        <dbReference type="ARBA" id="ARBA00012513"/>
    </source>
</evidence>
<keyword evidence="7" id="KW-0833">Ubl conjugation pathway</keyword>
<comment type="similarity">
    <text evidence="1">Belongs to the protein kinase superfamily. TKL Ser/Thr protein kinase family. Pelle subfamily.</text>
</comment>
<feature type="domain" description="Protein kinase" evidence="13">
    <location>
        <begin position="200"/>
        <end position="461"/>
    </location>
</feature>
<evidence type="ECO:0000256" key="6">
    <source>
        <dbReference type="ARBA" id="ARBA00022777"/>
    </source>
</evidence>
<dbReference type="InterPro" id="IPR000719">
    <property type="entry name" value="Prot_kinase_dom"/>
</dbReference>
<comment type="catalytic activity">
    <reaction evidence="10">
        <text>L-seryl-[protein] + ATP = O-phospho-L-seryl-[protein] + ADP + H(+)</text>
        <dbReference type="Rhea" id="RHEA:17989"/>
        <dbReference type="Rhea" id="RHEA-COMP:9863"/>
        <dbReference type="Rhea" id="RHEA-COMP:11604"/>
        <dbReference type="ChEBI" id="CHEBI:15378"/>
        <dbReference type="ChEBI" id="CHEBI:29999"/>
        <dbReference type="ChEBI" id="CHEBI:30616"/>
        <dbReference type="ChEBI" id="CHEBI:83421"/>
        <dbReference type="ChEBI" id="CHEBI:456216"/>
        <dbReference type="EC" id="2.7.11.1"/>
    </reaction>
</comment>
<dbReference type="Gene3D" id="3.30.200.20">
    <property type="entry name" value="Phosphorylase Kinase, domain 1"/>
    <property type="match status" value="1"/>
</dbReference>
<dbReference type="InterPro" id="IPR051348">
    <property type="entry name" value="U-box_ubiquitin_ligases"/>
</dbReference>
<dbReference type="GO" id="GO:0004674">
    <property type="term" value="F:protein serine/threonine kinase activity"/>
    <property type="evidence" value="ECO:0007669"/>
    <property type="project" value="UniProtKB-KW"/>
</dbReference>
<keyword evidence="15" id="KW-1185">Reference proteome</keyword>
<gene>
    <name evidence="14" type="ORF">V9T40_006525</name>
</gene>
<reference evidence="14 15" key="1">
    <citation type="submission" date="2024-03" db="EMBL/GenBank/DDBJ databases">
        <title>Adaptation during the transition from Ophiocordyceps entomopathogen to insect associate is accompanied by gene loss and intensified selection.</title>
        <authorList>
            <person name="Ward C.M."/>
            <person name="Onetto C.A."/>
            <person name="Borneman A.R."/>
        </authorList>
    </citation>
    <scope>NUCLEOTIDE SEQUENCE [LARGE SCALE GENOMIC DNA]</scope>
    <source>
        <strain evidence="14">AWRI1</strain>
        <tissue evidence="14">Single Adult Female</tissue>
    </source>
</reference>
<dbReference type="Gene3D" id="1.10.533.10">
    <property type="entry name" value="Death Domain, Fas"/>
    <property type="match status" value="1"/>
</dbReference>
<comment type="caution">
    <text evidence="14">The sequence shown here is derived from an EMBL/GenBank/DDBJ whole genome shotgun (WGS) entry which is preliminary data.</text>
</comment>
<organism evidence="14 15">
    <name type="scientific">Parthenolecanium corni</name>
    <dbReference type="NCBI Taxonomy" id="536013"/>
    <lineage>
        <taxon>Eukaryota</taxon>
        <taxon>Metazoa</taxon>
        <taxon>Ecdysozoa</taxon>
        <taxon>Arthropoda</taxon>
        <taxon>Hexapoda</taxon>
        <taxon>Insecta</taxon>
        <taxon>Pterygota</taxon>
        <taxon>Neoptera</taxon>
        <taxon>Paraneoptera</taxon>
        <taxon>Hemiptera</taxon>
        <taxon>Sternorrhyncha</taxon>
        <taxon>Coccoidea</taxon>
        <taxon>Coccidae</taxon>
        <taxon>Parthenolecanium</taxon>
    </lineage>
</organism>
<feature type="binding site" evidence="11">
    <location>
        <position position="228"/>
    </location>
    <ligand>
        <name>ATP</name>
        <dbReference type="ChEBI" id="CHEBI:30616"/>
    </ligand>
</feature>
<dbReference type="PANTHER" id="PTHR45647:SF139">
    <property type="entry name" value="OS02G0152300 PROTEIN"/>
    <property type="match status" value="1"/>
</dbReference>
<evidence type="ECO:0000256" key="1">
    <source>
        <dbReference type="ARBA" id="ARBA00008718"/>
    </source>
</evidence>
<dbReference type="InterPro" id="IPR011029">
    <property type="entry name" value="DEATH-like_dom_sf"/>
</dbReference>
<keyword evidence="6" id="KW-0418">Kinase</keyword>
<dbReference type="InterPro" id="IPR011009">
    <property type="entry name" value="Kinase-like_dom_sf"/>
</dbReference>
<keyword evidence="8 11" id="KW-0067">ATP-binding</keyword>
<keyword evidence="3 12" id="KW-0723">Serine/threonine-protein kinase</keyword>
<dbReference type="GO" id="GO:0005524">
    <property type="term" value="F:ATP binding"/>
    <property type="evidence" value="ECO:0007669"/>
    <property type="project" value="UniProtKB-UniRule"/>
</dbReference>
<dbReference type="SUPFAM" id="SSF56112">
    <property type="entry name" value="Protein kinase-like (PK-like)"/>
    <property type="match status" value="1"/>
</dbReference>
<evidence type="ECO:0000256" key="8">
    <source>
        <dbReference type="ARBA" id="ARBA00022840"/>
    </source>
</evidence>
<evidence type="ECO:0000313" key="14">
    <source>
        <dbReference type="EMBL" id="KAK7598290.1"/>
    </source>
</evidence>
<protein>
    <recommendedName>
        <fullName evidence="2">non-specific serine/threonine protein kinase</fullName>
        <ecNumber evidence="2">2.7.11.1</ecNumber>
    </recommendedName>
</protein>
<dbReference type="FunFam" id="1.10.510.10:FF:000754">
    <property type="entry name" value="Interleukin-1 receptor-associated kinase"/>
    <property type="match status" value="1"/>
</dbReference>
<accession>A0AAN9TXW3</accession>
<dbReference type="PROSITE" id="PS50011">
    <property type="entry name" value="PROTEIN_KINASE_DOM"/>
    <property type="match status" value="1"/>
</dbReference>
<dbReference type="Proteomes" id="UP001367676">
    <property type="component" value="Unassembled WGS sequence"/>
</dbReference>
<evidence type="ECO:0000256" key="11">
    <source>
        <dbReference type="PROSITE-ProRule" id="PRU10141"/>
    </source>
</evidence>
<dbReference type="Pfam" id="PF14786">
    <property type="entry name" value="Death_2"/>
    <property type="match status" value="1"/>
</dbReference>
<dbReference type="Pfam" id="PF00069">
    <property type="entry name" value="Pkinase"/>
    <property type="match status" value="1"/>
</dbReference>
<dbReference type="EMBL" id="JBBCAQ010000014">
    <property type="protein sequence ID" value="KAK7598290.1"/>
    <property type="molecule type" value="Genomic_DNA"/>
</dbReference>
<dbReference type="EC" id="2.7.11.1" evidence="2"/>
<evidence type="ECO:0000313" key="15">
    <source>
        <dbReference type="Proteomes" id="UP001367676"/>
    </source>
</evidence>
<dbReference type="Gene3D" id="1.10.510.10">
    <property type="entry name" value="Transferase(Phosphotransferase) domain 1"/>
    <property type="match status" value="1"/>
</dbReference>
<dbReference type="SMART" id="SM00220">
    <property type="entry name" value="S_TKc"/>
    <property type="match status" value="1"/>
</dbReference>
<comment type="catalytic activity">
    <reaction evidence="9">
        <text>L-threonyl-[protein] + ATP = O-phospho-L-threonyl-[protein] + ADP + H(+)</text>
        <dbReference type="Rhea" id="RHEA:46608"/>
        <dbReference type="Rhea" id="RHEA-COMP:11060"/>
        <dbReference type="Rhea" id="RHEA-COMP:11605"/>
        <dbReference type="ChEBI" id="CHEBI:15378"/>
        <dbReference type="ChEBI" id="CHEBI:30013"/>
        <dbReference type="ChEBI" id="CHEBI:30616"/>
        <dbReference type="ChEBI" id="CHEBI:61977"/>
        <dbReference type="ChEBI" id="CHEBI:456216"/>
        <dbReference type="EC" id="2.7.11.1"/>
    </reaction>
</comment>
<evidence type="ECO:0000256" key="12">
    <source>
        <dbReference type="RuleBase" id="RU000304"/>
    </source>
</evidence>
<dbReference type="InterPro" id="IPR008271">
    <property type="entry name" value="Ser/Thr_kinase_AS"/>
</dbReference>
<keyword evidence="5 11" id="KW-0547">Nucleotide-binding</keyword>
<evidence type="ECO:0000256" key="4">
    <source>
        <dbReference type="ARBA" id="ARBA00022679"/>
    </source>
</evidence>
<evidence type="ECO:0000256" key="7">
    <source>
        <dbReference type="ARBA" id="ARBA00022786"/>
    </source>
</evidence>
<evidence type="ECO:0000259" key="13">
    <source>
        <dbReference type="PROSITE" id="PS50011"/>
    </source>
</evidence>
<dbReference type="SUPFAM" id="SSF47986">
    <property type="entry name" value="DEATH domain"/>
    <property type="match status" value="1"/>
</dbReference>
<proteinExistence type="inferred from homology"/>